<dbReference type="GO" id="GO:0005737">
    <property type="term" value="C:cytoplasm"/>
    <property type="evidence" value="ECO:0007669"/>
    <property type="project" value="TreeGrafter"/>
</dbReference>
<dbReference type="InterPro" id="IPR045886">
    <property type="entry name" value="ThiF/MoeB/HesA"/>
</dbReference>
<keyword evidence="3" id="KW-1185">Reference proteome</keyword>
<dbReference type="GO" id="GO:0031510">
    <property type="term" value="C:SUMO activating enzyme complex"/>
    <property type="evidence" value="ECO:0007669"/>
    <property type="project" value="TreeGrafter"/>
</dbReference>
<protein>
    <submittedName>
        <fullName evidence="2">Ubiquitin activating enzyme</fullName>
    </submittedName>
</protein>
<dbReference type="Proteomes" id="UP001430356">
    <property type="component" value="Unassembled WGS sequence"/>
</dbReference>
<sequence>MSDAEAVRYDRQIRLWGKSTQQQLMHTGVALLGVAGAAAEAAKNLALAGVQAVAVMDAGDVTDDDAATNYLMQDAVGDTRGARARGALCRLNPYVAVYDSAAKLDSVCATRVTVAALASVKDAAPHLCGTPPLAADVVALHITCGSTVLALFLYSRLPEHSLAEQWRRLVADAGLLAQRPRGFQKAVLLLHVRADAASRGFAAAAATAYAVVGRLQLQQLTATDVQEVLQTGAHGAGVPDCVSDTVAGACIAQHLIRQIGAVHQPPDAQSYRWMVCDCGAEVECLVGL</sequence>
<comment type="caution">
    <text evidence="2">The sequence shown here is derived from an EMBL/GenBank/DDBJ whole genome shotgun (WGS) entry which is preliminary data.</text>
</comment>
<dbReference type="AlphaFoldDB" id="A0AAW0F5L7"/>
<dbReference type="Pfam" id="PF00899">
    <property type="entry name" value="ThiF"/>
    <property type="match status" value="1"/>
</dbReference>
<dbReference type="PANTHER" id="PTHR10953:SF162">
    <property type="entry name" value="SUMO-ACTIVATING ENZYME SUBUNIT 1"/>
    <property type="match status" value="1"/>
</dbReference>
<dbReference type="SUPFAM" id="SSF69572">
    <property type="entry name" value="Activating enzymes of the ubiquitin-like proteins"/>
    <property type="match status" value="1"/>
</dbReference>
<dbReference type="EMBL" id="JAECZO010000010">
    <property type="protein sequence ID" value="KAK7201037.1"/>
    <property type="molecule type" value="Genomic_DNA"/>
</dbReference>
<dbReference type="Gene3D" id="3.40.50.720">
    <property type="entry name" value="NAD(P)-binding Rossmann-like Domain"/>
    <property type="match status" value="1"/>
</dbReference>
<name>A0AAW0F5L7_9TRYP</name>
<dbReference type="InterPro" id="IPR035985">
    <property type="entry name" value="Ubiquitin-activating_enz"/>
</dbReference>
<evidence type="ECO:0000313" key="3">
    <source>
        <dbReference type="Proteomes" id="UP001430356"/>
    </source>
</evidence>
<proteinExistence type="predicted"/>
<dbReference type="InterPro" id="IPR000594">
    <property type="entry name" value="ThiF_NAD_FAD-bd"/>
</dbReference>
<feature type="domain" description="THIF-type NAD/FAD binding fold" evidence="1">
    <location>
        <begin position="9"/>
        <end position="101"/>
    </location>
</feature>
<evidence type="ECO:0000313" key="2">
    <source>
        <dbReference type="EMBL" id="KAK7201037.1"/>
    </source>
</evidence>
<organism evidence="2 3">
    <name type="scientific">Novymonas esmeraldas</name>
    <dbReference type="NCBI Taxonomy" id="1808958"/>
    <lineage>
        <taxon>Eukaryota</taxon>
        <taxon>Discoba</taxon>
        <taxon>Euglenozoa</taxon>
        <taxon>Kinetoplastea</taxon>
        <taxon>Metakinetoplastina</taxon>
        <taxon>Trypanosomatida</taxon>
        <taxon>Trypanosomatidae</taxon>
        <taxon>Novymonas</taxon>
    </lineage>
</organism>
<evidence type="ECO:0000259" key="1">
    <source>
        <dbReference type="Pfam" id="PF00899"/>
    </source>
</evidence>
<accession>A0AAW0F5L7</accession>
<gene>
    <name evidence="2" type="ORF">NESM_000163600</name>
</gene>
<dbReference type="PANTHER" id="PTHR10953">
    <property type="entry name" value="UBIQUITIN-ACTIVATING ENZYME E1"/>
    <property type="match status" value="1"/>
</dbReference>
<reference evidence="2 3" key="1">
    <citation type="journal article" date="2021" name="MBio">
        <title>A New Model Trypanosomatid, Novymonas esmeraldas: Genomic Perception of Its 'Candidatus Pandoraea novymonadis' Endosymbiont.</title>
        <authorList>
            <person name="Zakharova A."/>
            <person name="Saura A."/>
            <person name="Butenko A."/>
            <person name="Podesvova L."/>
            <person name="Warmusova S."/>
            <person name="Kostygov A.Y."/>
            <person name="Nenarokova A."/>
            <person name="Lukes J."/>
            <person name="Opperdoes F.R."/>
            <person name="Yurchenko V."/>
        </authorList>
    </citation>
    <scope>NUCLEOTIDE SEQUENCE [LARGE SCALE GENOMIC DNA]</scope>
    <source>
        <strain evidence="2 3">E262AT.01</strain>
    </source>
</reference>
<dbReference type="GO" id="GO:0016925">
    <property type="term" value="P:protein sumoylation"/>
    <property type="evidence" value="ECO:0007669"/>
    <property type="project" value="TreeGrafter"/>
</dbReference>
<dbReference type="GO" id="GO:0019948">
    <property type="term" value="F:SUMO activating enzyme activity"/>
    <property type="evidence" value="ECO:0007669"/>
    <property type="project" value="TreeGrafter"/>
</dbReference>